<reference evidence="1 2" key="1">
    <citation type="journal article" date="2012" name="PLoS Pathog.">
        <title>Diverse lifestyles and strategies of plant pathogenesis encoded in the genomes of eighteen Dothideomycetes fungi.</title>
        <authorList>
            <person name="Ohm R.A."/>
            <person name="Feau N."/>
            <person name="Henrissat B."/>
            <person name="Schoch C.L."/>
            <person name="Horwitz B.A."/>
            <person name="Barry K.W."/>
            <person name="Condon B.J."/>
            <person name="Copeland A.C."/>
            <person name="Dhillon B."/>
            <person name="Glaser F."/>
            <person name="Hesse C.N."/>
            <person name="Kosti I."/>
            <person name="LaButti K."/>
            <person name="Lindquist E.A."/>
            <person name="Lucas S."/>
            <person name="Salamov A.A."/>
            <person name="Bradshaw R.E."/>
            <person name="Ciuffetti L."/>
            <person name="Hamelin R.C."/>
            <person name="Kema G.H.J."/>
            <person name="Lawrence C."/>
            <person name="Scott J.A."/>
            <person name="Spatafora J.W."/>
            <person name="Turgeon B.G."/>
            <person name="de Wit P.J.G.M."/>
            <person name="Zhong S."/>
            <person name="Goodwin S.B."/>
            <person name="Grigoriev I.V."/>
        </authorList>
    </citation>
    <scope>NUCLEOTIDE SEQUENCE [LARGE SCALE GENOMIC DNA]</scope>
    <source>
        <strain evidence="2">C5 / ATCC 48332 / race O</strain>
    </source>
</reference>
<dbReference type="OrthoDB" id="5356769at2759"/>
<dbReference type="AlphaFoldDB" id="M2V1Y0"/>
<accession>M2V1Y0</accession>
<evidence type="ECO:0000313" key="1">
    <source>
        <dbReference type="EMBL" id="EMD93947.1"/>
    </source>
</evidence>
<sequence>MEYYKCSFEDLRREANRRKLQLPLIPQDELSEALASDDERRGSEATTVETKIQGGFVPQNVHLGHTAEFGATVLANQLVDEKIIYWTMNTFFPTIQLFFESGRSCTIDGGQLPDARIGLDAALQFKLTECAHEEDGRVTNSLLPTTYPGPGTGMAIKEVVIAKRTSIALQPIHPEDAEGWTELDRPQTRIAMETHTVVGMRLRGMDRLAYIWAKVKSIPATRVWSDVRIAGLRNDVPVPNVWQPERPIKPGAEKTVVVKNSLITRDSGAAEIEPR</sequence>
<keyword evidence="2" id="KW-1185">Reference proteome</keyword>
<dbReference type="OMA" id="YWTMNTF"/>
<dbReference type="Proteomes" id="UP000016936">
    <property type="component" value="Unassembled WGS sequence"/>
</dbReference>
<proteinExistence type="predicted"/>
<dbReference type="HOGENOM" id="CLU_1031198_0_0_1"/>
<reference evidence="2" key="2">
    <citation type="journal article" date="2013" name="PLoS Genet.">
        <title>Comparative genome structure, secondary metabolite, and effector coding capacity across Cochliobolus pathogens.</title>
        <authorList>
            <person name="Condon B.J."/>
            <person name="Leng Y."/>
            <person name="Wu D."/>
            <person name="Bushley K.E."/>
            <person name="Ohm R.A."/>
            <person name="Otillar R."/>
            <person name="Martin J."/>
            <person name="Schackwitz W."/>
            <person name="Grimwood J."/>
            <person name="MohdZainudin N."/>
            <person name="Xue C."/>
            <person name="Wang R."/>
            <person name="Manning V.A."/>
            <person name="Dhillon B."/>
            <person name="Tu Z.J."/>
            <person name="Steffenson B.J."/>
            <person name="Salamov A."/>
            <person name="Sun H."/>
            <person name="Lowry S."/>
            <person name="LaButti K."/>
            <person name="Han J."/>
            <person name="Copeland A."/>
            <person name="Lindquist E."/>
            <person name="Barry K."/>
            <person name="Schmutz J."/>
            <person name="Baker S.E."/>
            <person name="Ciuffetti L.M."/>
            <person name="Grigoriev I.V."/>
            <person name="Zhong S."/>
            <person name="Turgeon B.G."/>
        </authorList>
    </citation>
    <scope>NUCLEOTIDE SEQUENCE [LARGE SCALE GENOMIC DNA]</scope>
    <source>
        <strain evidence="2">C5 / ATCC 48332 / race O</strain>
    </source>
</reference>
<name>M2V1Y0_COCH5</name>
<dbReference type="eggNOG" id="ENOG502R8EG">
    <property type="taxonomic scope" value="Eukaryota"/>
</dbReference>
<dbReference type="EMBL" id="KB445572">
    <property type="protein sequence ID" value="EMD93947.1"/>
    <property type="molecule type" value="Genomic_DNA"/>
</dbReference>
<protein>
    <submittedName>
        <fullName evidence="1">Uncharacterized protein</fullName>
    </submittedName>
</protein>
<gene>
    <name evidence="1" type="ORF">COCHEDRAFT_1094354</name>
</gene>
<evidence type="ECO:0000313" key="2">
    <source>
        <dbReference type="Proteomes" id="UP000016936"/>
    </source>
</evidence>
<organism evidence="1 2">
    <name type="scientific">Cochliobolus heterostrophus (strain C5 / ATCC 48332 / race O)</name>
    <name type="common">Southern corn leaf blight fungus</name>
    <name type="synonym">Bipolaris maydis</name>
    <dbReference type="NCBI Taxonomy" id="701091"/>
    <lineage>
        <taxon>Eukaryota</taxon>
        <taxon>Fungi</taxon>
        <taxon>Dikarya</taxon>
        <taxon>Ascomycota</taxon>
        <taxon>Pezizomycotina</taxon>
        <taxon>Dothideomycetes</taxon>
        <taxon>Pleosporomycetidae</taxon>
        <taxon>Pleosporales</taxon>
        <taxon>Pleosporineae</taxon>
        <taxon>Pleosporaceae</taxon>
        <taxon>Bipolaris</taxon>
    </lineage>
</organism>